<dbReference type="EMBL" id="JASBAN010000020">
    <property type="protein sequence ID" value="MDI2113987.1"/>
    <property type="molecule type" value="Genomic_DNA"/>
</dbReference>
<feature type="non-terminal residue" evidence="1">
    <location>
        <position position="1"/>
    </location>
</feature>
<gene>
    <name evidence="1" type="ORF">QJV33_11965</name>
</gene>
<comment type="caution">
    <text evidence="1">The sequence shown here is derived from an EMBL/GenBank/DDBJ whole genome shotgun (WGS) entry which is preliminary data.</text>
</comment>
<feature type="non-terminal residue" evidence="1">
    <location>
        <position position="183"/>
    </location>
</feature>
<dbReference type="RefSeq" id="WP_281463631.1">
    <property type="nucleotide sequence ID" value="NZ_JASBAN010000020.1"/>
</dbReference>
<dbReference type="Pfam" id="PF13332">
    <property type="entry name" value="Fil_haemagg_2"/>
    <property type="match status" value="1"/>
</dbReference>
<reference evidence="1" key="1">
    <citation type="submission" date="2023-05" db="EMBL/GenBank/DDBJ databases">
        <title>Whole genome sequence of Commensalibacter sp.</title>
        <authorList>
            <person name="Charoenyingcharoen P."/>
            <person name="Yukphan P."/>
        </authorList>
    </citation>
    <scope>NUCLEOTIDE SEQUENCE</scope>
    <source>
        <strain evidence="1">TBRC 10068</strain>
    </source>
</reference>
<sequence length="183" mass="17823">NAMQGGYAVGNGLANSGSYGGGIISGTAQLGFSSSKYKSEYSQSSVVGSSATAGNSLSIVARGDNVNDAHNGDLTATAANLSGKDVSLSGKNVTLQSDFDTTHSSSKGSSFGGAIGIEVNTKGDIGVAANANGSKQHANGDSATGVNTTVSATDKVTITAPGKTTINGGIVSGNQVTVDTGNL</sequence>
<keyword evidence="2" id="KW-1185">Reference proteome</keyword>
<evidence type="ECO:0000313" key="1">
    <source>
        <dbReference type="EMBL" id="MDI2113987.1"/>
    </source>
</evidence>
<organism evidence="1 2">
    <name type="scientific">Commensalibacter nepenthis</name>
    <dbReference type="NCBI Taxonomy" id="3043872"/>
    <lineage>
        <taxon>Bacteria</taxon>
        <taxon>Pseudomonadati</taxon>
        <taxon>Pseudomonadota</taxon>
        <taxon>Alphaproteobacteria</taxon>
        <taxon>Acetobacterales</taxon>
        <taxon>Acetobacteraceae</taxon>
    </lineage>
</organism>
<name>A0ABT6QAQ9_9PROT</name>
<dbReference type="Proteomes" id="UP001431775">
    <property type="component" value="Unassembled WGS sequence"/>
</dbReference>
<evidence type="ECO:0000313" key="2">
    <source>
        <dbReference type="Proteomes" id="UP001431775"/>
    </source>
</evidence>
<protein>
    <submittedName>
        <fullName evidence="1">Hemagglutinin repeat-containing protein</fullName>
    </submittedName>
</protein>
<accession>A0ABT6QAQ9</accession>
<proteinExistence type="predicted"/>
<dbReference type="InterPro" id="IPR025157">
    <property type="entry name" value="Hemagglutinin_rpt"/>
</dbReference>